<dbReference type="SUPFAM" id="SSF56281">
    <property type="entry name" value="Metallo-hydrolase/oxidoreductase"/>
    <property type="match status" value="1"/>
</dbReference>
<feature type="non-terminal residue" evidence="12">
    <location>
        <position position="482"/>
    </location>
</feature>
<dbReference type="InterPro" id="IPR036866">
    <property type="entry name" value="RibonucZ/Hydroxyglut_hydro"/>
</dbReference>
<evidence type="ECO:0000256" key="5">
    <source>
        <dbReference type="ARBA" id="ARBA00022694"/>
    </source>
</evidence>
<proteinExistence type="inferred from homology"/>
<dbReference type="GO" id="GO:0046872">
    <property type="term" value="F:metal ion binding"/>
    <property type="evidence" value="ECO:0007669"/>
    <property type="project" value="UniProtKB-KW"/>
</dbReference>
<evidence type="ECO:0000256" key="9">
    <source>
        <dbReference type="ARBA" id="ARBA00022801"/>
    </source>
</evidence>
<evidence type="ECO:0000256" key="6">
    <source>
        <dbReference type="ARBA" id="ARBA00022722"/>
    </source>
</evidence>
<comment type="cofactor">
    <cofactor evidence="2">
        <name>Zn(2+)</name>
        <dbReference type="ChEBI" id="CHEBI:29105"/>
    </cofactor>
</comment>
<reference evidence="12" key="1">
    <citation type="submission" date="2020-05" db="EMBL/GenBank/DDBJ databases">
        <title>Phylogenomic resolution of chytrid fungi.</title>
        <authorList>
            <person name="Stajich J.E."/>
            <person name="Amses K."/>
            <person name="Simmons R."/>
            <person name="Seto K."/>
            <person name="Myers J."/>
            <person name="Bonds A."/>
            <person name="Quandt C.A."/>
            <person name="Barry K."/>
            <person name="Liu P."/>
            <person name="Grigoriev I."/>
            <person name="Longcore J.E."/>
            <person name="James T.Y."/>
        </authorList>
    </citation>
    <scope>NUCLEOTIDE SEQUENCE</scope>
    <source>
        <strain evidence="12">JEL0318</strain>
    </source>
</reference>
<dbReference type="EC" id="3.1.26.11" evidence="4"/>
<dbReference type="AlphaFoldDB" id="A0AAD5WZ12"/>
<comment type="catalytic activity">
    <reaction evidence="1">
        <text>Endonucleolytic cleavage of RNA, removing extra 3' nucleotides from tRNA precursor, generating 3' termini of tRNAs. A 3'-hydroxy group is left at the tRNA terminus and a 5'-phosphoryl group is left at the trailer molecule.</text>
        <dbReference type="EC" id="3.1.26.11"/>
    </reaction>
</comment>
<evidence type="ECO:0000256" key="3">
    <source>
        <dbReference type="ARBA" id="ARBA00007823"/>
    </source>
</evidence>
<gene>
    <name evidence="12" type="primary">ELAC2_1</name>
    <name evidence="12" type="ORF">HK097_004472</name>
</gene>
<keyword evidence="9" id="KW-0378">Hydrolase</keyword>
<organism evidence="12 13">
    <name type="scientific">Rhizophlyctis rosea</name>
    <dbReference type="NCBI Taxonomy" id="64517"/>
    <lineage>
        <taxon>Eukaryota</taxon>
        <taxon>Fungi</taxon>
        <taxon>Fungi incertae sedis</taxon>
        <taxon>Chytridiomycota</taxon>
        <taxon>Chytridiomycota incertae sedis</taxon>
        <taxon>Chytridiomycetes</taxon>
        <taxon>Rhizophlyctidales</taxon>
        <taxon>Rhizophlyctidaceae</taxon>
        <taxon>Rhizophlyctis</taxon>
    </lineage>
</organism>
<comment type="caution">
    <text evidence="12">The sequence shown here is derived from an EMBL/GenBank/DDBJ whole genome shotgun (WGS) entry which is preliminary data.</text>
</comment>
<dbReference type="PANTHER" id="PTHR12553:SF49">
    <property type="entry name" value="ZINC PHOSPHODIESTERASE ELAC PROTEIN 2"/>
    <property type="match status" value="1"/>
</dbReference>
<evidence type="ECO:0000313" key="13">
    <source>
        <dbReference type="Proteomes" id="UP001212841"/>
    </source>
</evidence>
<comment type="similarity">
    <text evidence="3">Belongs to the RNase Z family.</text>
</comment>
<evidence type="ECO:0000313" key="12">
    <source>
        <dbReference type="EMBL" id="KAJ3034557.1"/>
    </source>
</evidence>
<evidence type="ECO:0000256" key="7">
    <source>
        <dbReference type="ARBA" id="ARBA00022723"/>
    </source>
</evidence>
<name>A0AAD5WZ12_9FUNG</name>
<keyword evidence="8" id="KW-0255">Endonuclease</keyword>
<dbReference type="PANTHER" id="PTHR12553">
    <property type="entry name" value="ZINC PHOSPHODIESTERASE ELAC PROTEIN 2"/>
    <property type="match status" value="1"/>
</dbReference>
<sequence length="482" mass="53399">MLLTLSDAGNRNITIHGGQNLTHYMASTRHFVFRMSSSVTTNEMNEDTPSFKDENLNVHAVTVFPEHPVFEEPLAVIKEESLSHHSKKRATVAPSDETNKPIAVPVIDDLKTESTSAQRETSPIPIRLGQKRKAGNEMYPSPDVMSSQMALEYKKNIISQMFNNGETLSISVGKNLRGGTNGFADQGGRNDRGGRGRGTYIEKNGTRQYVPNIAAGKRNHADVTRLPSTLPSKAVNCYICQGPTVKGKFNPERAAALGVKPGAAYGALYGGNPAQAENGTTVYPHQVMGADRPGSSFIIVDCPTKEYVSGLVNHEKFIPHYAEHTNNPVRVIVHLLGDETLDHPDYRAWMKRFGEETQHIIVSHKHCAKPIIFQGSATGMHRLNHLDEDIFKIPFYDNEPKSFDSDATPNVTLPPKILPASNMLIYQLEPTPKVDASEQRPVFDHTDPEGRVQRGLAKMVEFREQCERVKVKIAELKGRMEG</sequence>
<keyword evidence="10" id="KW-0862">Zinc</keyword>
<evidence type="ECO:0000256" key="1">
    <source>
        <dbReference type="ARBA" id="ARBA00000402"/>
    </source>
</evidence>
<dbReference type="EMBL" id="JADGJD010002146">
    <property type="protein sequence ID" value="KAJ3034557.1"/>
    <property type="molecule type" value="Genomic_DNA"/>
</dbReference>
<dbReference type="Proteomes" id="UP001212841">
    <property type="component" value="Unassembled WGS sequence"/>
</dbReference>
<keyword evidence="5" id="KW-0819">tRNA processing</keyword>
<evidence type="ECO:0000256" key="4">
    <source>
        <dbReference type="ARBA" id="ARBA00012477"/>
    </source>
</evidence>
<dbReference type="GO" id="GO:1990180">
    <property type="term" value="P:mitochondrial tRNA 3'-end processing"/>
    <property type="evidence" value="ECO:0007669"/>
    <property type="project" value="TreeGrafter"/>
</dbReference>
<protein>
    <recommendedName>
        <fullName evidence="4">ribonuclease Z</fullName>
        <ecNumber evidence="4">3.1.26.11</ecNumber>
    </recommendedName>
</protein>
<evidence type="ECO:0000256" key="2">
    <source>
        <dbReference type="ARBA" id="ARBA00001947"/>
    </source>
</evidence>
<keyword evidence="13" id="KW-1185">Reference proteome</keyword>
<accession>A0AAD5WZ12</accession>
<dbReference type="Gene3D" id="3.60.15.10">
    <property type="entry name" value="Ribonuclease Z/Hydroxyacylglutathione hydrolase-like"/>
    <property type="match status" value="1"/>
</dbReference>
<dbReference type="GO" id="GO:0042781">
    <property type="term" value="F:3'-tRNA processing endoribonuclease activity"/>
    <property type="evidence" value="ECO:0007669"/>
    <property type="project" value="UniProtKB-EC"/>
</dbReference>
<feature type="region of interest" description="Disordered" evidence="11">
    <location>
        <begin position="181"/>
        <end position="202"/>
    </location>
</feature>
<evidence type="ECO:0000256" key="10">
    <source>
        <dbReference type="ARBA" id="ARBA00022833"/>
    </source>
</evidence>
<keyword evidence="6" id="KW-0540">Nuclease</keyword>
<dbReference type="InterPro" id="IPR047151">
    <property type="entry name" value="RNZ2-like"/>
</dbReference>
<evidence type="ECO:0000256" key="11">
    <source>
        <dbReference type="SAM" id="MobiDB-lite"/>
    </source>
</evidence>
<evidence type="ECO:0000256" key="8">
    <source>
        <dbReference type="ARBA" id="ARBA00022759"/>
    </source>
</evidence>
<dbReference type="GO" id="GO:0005739">
    <property type="term" value="C:mitochondrion"/>
    <property type="evidence" value="ECO:0007669"/>
    <property type="project" value="TreeGrafter"/>
</dbReference>
<keyword evidence="7" id="KW-0479">Metal-binding</keyword>